<accession>A0ABY7NTX9</accession>
<dbReference type="EMBL" id="CP115300">
    <property type="protein sequence ID" value="WBO61686.1"/>
    <property type="molecule type" value="Genomic_DNA"/>
</dbReference>
<proteinExistence type="predicted"/>
<evidence type="ECO:0000313" key="2">
    <source>
        <dbReference type="Proteomes" id="UP001212326"/>
    </source>
</evidence>
<name>A0ABY7NTX9_9ACTN</name>
<dbReference type="Proteomes" id="UP001212326">
    <property type="component" value="Chromosome"/>
</dbReference>
<gene>
    <name evidence="1" type="ORF">O1G22_01855</name>
</gene>
<organism evidence="1 2">
    <name type="scientific">Streptomyces camelliae</name>
    <dbReference type="NCBI Taxonomy" id="3004093"/>
    <lineage>
        <taxon>Bacteria</taxon>
        <taxon>Bacillati</taxon>
        <taxon>Actinomycetota</taxon>
        <taxon>Actinomycetes</taxon>
        <taxon>Kitasatosporales</taxon>
        <taxon>Streptomycetaceae</taxon>
        <taxon>Streptomyces</taxon>
    </lineage>
</organism>
<dbReference type="RefSeq" id="WP_270079644.1">
    <property type="nucleotide sequence ID" value="NZ_CP115300.1"/>
</dbReference>
<sequence length="54" mass="6016">MSSVWLDDLLDDGGHHQVGIGRAEAERLERGPYGLRLVHRRSTPRGRCTRGCTA</sequence>
<evidence type="ECO:0000313" key="1">
    <source>
        <dbReference type="EMBL" id="WBO61686.1"/>
    </source>
</evidence>
<protein>
    <submittedName>
        <fullName evidence="1">Uncharacterized protein</fullName>
    </submittedName>
</protein>
<reference evidence="1 2" key="1">
    <citation type="submission" date="2022-12" db="EMBL/GenBank/DDBJ databases">
        <authorList>
            <person name="Mo P."/>
        </authorList>
    </citation>
    <scope>NUCLEOTIDE SEQUENCE [LARGE SCALE GENOMIC DNA]</scope>
    <source>
        <strain evidence="1 2">HUAS 2-6</strain>
    </source>
</reference>
<keyword evidence="2" id="KW-1185">Reference proteome</keyword>